<dbReference type="Proteomes" id="UP001595528">
    <property type="component" value="Unassembled WGS sequence"/>
</dbReference>
<keyword evidence="3" id="KW-0813">Transport</keyword>
<dbReference type="SUPFAM" id="SSF53822">
    <property type="entry name" value="Periplasmic binding protein-like I"/>
    <property type="match status" value="1"/>
</dbReference>
<evidence type="ECO:0000313" key="7">
    <source>
        <dbReference type="Proteomes" id="UP001595528"/>
    </source>
</evidence>
<dbReference type="CDD" id="cd06327">
    <property type="entry name" value="PBP1_SBP-like"/>
    <property type="match status" value="1"/>
</dbReference>
<protein>
    <submittedName>
        <fullName evidence="6">ABC transporter substrate-binding protein</fullName>
    </submittedName>
</protein>
<evidence type="ECO:0000256" key="3">
    <source>
        <dbReference type="ARBA" id="ARBA00022970"/>
    </source>
</evidence>
<dbReference type="RefSeq" id="WP_379906913.1">
    <property type="nucleotide sequence ID" value="NZ_JBHRTR010000054.1"/>
</dbReference>
<keyword evidence="7" id="KW-1185">Reference proteome</keyword>
<accession>A0ABV7L9S9</accession>
<gene>
    <name evidence="6" type="ORF">ACFOGJ_29580</name>
</gene>
<dbReference type="Gene3D" id="3.40.50.2300">
    <property type="match status" value="2"/>
</dbReference>
<comment type="similarity">
    <text evidence="1">Belongs to the leucine-binding protein family.</text>
</comment>
<name>A0ABV7L9S9_9PROT</name>
<feature type="chain" id="PRO_5046909677" evidence="4">
    <location>
        <begin position="23"/>
        <end position="406"/>
    </location>
</feature>
<dbReference type="InterPro" id="IPR028082">
    <property type="entry name" value="Peripla_BP_I"/>
</dbReference>
<evidence type="ECO:0000256" key="4">
    <source>
        <dbReference type="SAM" id="SignalP"/>
    </source>
</evidence>
<dbReference type="PANTHER" id="PTHR30483">
    <property type="entry name" value="LEUCINE-SPECIFIC-BINDING PROTEIN"/>
    <property type="match status" value="1"/>
</dbReference>
<dbReference type="PANTHER" id="PTHR30483:SF6">
    <property type="entry name" value="PERIPLASMIC BINDING PROTEIN OF ABC TRANSPORTER FOR NATURAL AMINO ACIDS"/>
    <property type="match status" value="1"/>
</dbReference>
<evidence type="ECO:0000259" key="5">
    <source>
        <dbReference type="Pfam" id="PF13458"/>
    </source>
</evidence>
<evidence type="ECO:0000313" key="6">
    <source>
        <dbReference type="EMBL" id="MFC3231436.1"/>
    </source>
</evidence>
<organism evidence="6 7">
    <name type="scientific">Marinibaculum pumilum</name>
    <dbReference type="NCBI Taxonomy" id="1766165"/>
    <lineage>
        <taxon>Bacteria</taxon>
        <taxon>Pseudomonadati</taxon>
        <taxon>Pseudomonadota</taxon>
        <taxon>Alphaproteobacteria</taxon>
        <taxon>Rhodospirillales</taxon>
        <taxon>Rhodospirillaceae</taxon>
        <taxon>Marinibaculum</taxon>
    </lineage>
</organism>
<keyword evidence="3" id="KW-0029">Amino-acid transport</keyword>
<dbReference type="Pfam" id="PF13458">
    <property type="entry name" value="Peripla_BP_6"/>
    <property type="match status" value="1"/>
</dbReference>
<comment type="caution">
    <text evidence="6">The sequence shown here is derived from an EMBL/GenBank/DDBJ whole genome shotgun (WGS) entry which is preliminary data.</text>
</comment>
<keyword evidence="2 4" id="KW-0732">Signal</keyword>
<dbReference type="EMBL" id="JBHRTR010000054">
    <property type="protein sequence ID" value="MFC3231436.1"/>
    <property type="molecule type" value="Genomic_DNA"/>
</dbReference>
<evidence type="ECO:0000256" key="2">
    <source>
        <dbReference type="ARBA" id="ARBA00022729"/>
    </source>
</evidence>
<proteinExistence type="inferred from homology"/>
<feature type="domain" description="Leucine-binding protein" evidence="5">
    <location>
        <begin position="29"/>
        <end position="365"/>
    </location>
</feature>
<feature type="signal peptide" evidence="4">
    <location>
        <begin position="1"/>
        <end position="22"/>
    </location>
</feature>
<sequence length="406" mass="42985">MKALIAVLTAGAFALQAAPADAQVTDDVVKLGLITDMSGLYSDVTGPGSVEAMKMAVEDFGGSVLGNPIVTLSADHQNKADIASTKAREWFDREQLDAIMDVAGSAAALAVLNIARDRNKVAVLSAPAAASIVGEHCTPISVQYVYNTAAMARSTGGAVVGQGGDSWFFITADYAFGHQMEEDTGALVKASGGEVLGAVRSPLNTTDFSSYLLQAQASGAKVIGLALAGGDLVAAIRQASEFGITQGGQRLATLLFFVNDVHSLGLETTQGLTLTSAFYWDSSDAAREWSQRFYDRLGKMPNMMHAGTYSSTMHYLKAVQAAGTDETDAVMAKMREMPIDDFFASGGRIRADGLMEHDMFLFEVKSPEESKGPWDYYRQVARVPGNQAYPSLAESGCPLVTGRTDG</sequence>
<evidence type="ECO:0000256" key="1">
    <source>
        <dbReference type="ARBA" id="ARBA00010062"/>
    </source>
</evidence>
<reference evidence="7" key="1">
    <citation type="journal article" date="2019" name="Int. J. Syst. Evol. Microbiol.">
        <title>The Global Catalogue of Microorganisms (GCM) 10K type strain sequencing project: providing services to taxonomists for standard genome sequencing and annotation.</title>
        <authorList>
            <consortium name="The Broad Institute Genomics Platform"/>
            <consortium name="The Broad Institute Genome Sequencing Center for Infectious Disease"/>
            <person name="Wu L."/>
            <person name="Ma J."/>
        </authorList>
    </citation>
    <scope>NUCLEOTIDE SEQUENCE [LARGE SCALE GENOMIC DNA]</scope>
    <source>
        <strain evidence="7">KCTC 42964</strain>
    </source>
</reference>
<dbReference type="InterPro" id="IPR028081">
    <property type="entry name" value="Leu-bd"/>
</dbReference>
<dbReference type="InterPro" id="IPR051010">
    <property type="entry name" value="BCAA_transport"/>
</dbReference>